<feature type="compositionally biased region" description="Low complexity" evidence="2">
    <location>
        <begin position="156"/>
        <end position="180"/>
    </location>
</feature>
<reference evidence="3" key="1">
    <citation type="submission" date="2021-01" db="EMBL/GenBank/DDBJ databases">
        <authorList>
            <person name="Kaushik A."/>
        </authorList>
    </citation>
    <scope>NUCLEOTIDE SEQUENCE</scope>
    <source>
        <strain evidence="3">AG4-R118</strain>
    </source>
</reference>
<organism evidence="3 4">
    <name type="scientific">Rhizoctonia solani</name>
    <dbReference type="NCBI Taxonomy" id="456999"/>
    <lineage>
        <taxon>Eukaryota</taxon>
        <taxon>Fungi</taxon>
        <taxon>Dikarya</taxon>
        <taxon>Basidiomycota</taxon>
        <taxon>Agaricomycotina</taxon>
        <taxon>Agaricomycetes</taxon>
        <taxon>Cantharellales</taxon>
        <taxon>Ceratobasidiaceae</taxon>
        <taxon>Rhizoctonia</taxon>
    </lineage>
</organism>
<feature type="coiled-coil region" evidence="1">
    <location>
        <begin position="195"/>
        <end position="222"/>
    </location>
</feature>
<feature type="compositionally biased region" description="Basic and acidic residues" evidence="2">
    <location>
        <begin position="142"/>
        <end position="151"/>
    </location>
</feature>
<dbReference type="Proteomes" id="UP000663888">
    <property type="component" value="Unassembled WGS sequence"/>
</dbReference>
<evidence type="ECO:0000256" key="1">
    <source>
        <dbReference type="SAM" id="Coils"/>
    </source>
</evidence>
<protein>
    <recommendedName>
        <fullName evidence="5">Zn(2)-C6 fungal-type domain-containing protein</fullName>
    </recommendedName>
</protein>
<evidence type="ECO:0000256" key="2">
    <source>
        <dbReference type="SAM" id="MobiDB-lite"/>
    </source>
</evidence>
<proteinExistence type="predicted"/>
<dbReference type="GO" id="GO:0008270">
    <property type="term" value="F:zinc ion binding"/>
    <property type="evidence" value="ECO:0007669"/>
    <property type="project" value="InterPro"/>
</dbReference>
<evidence type="ECO:0000313" key="3">
    <source>
        <dbReference type="EMBL" id="CAE6505112.1"/>
    </source>
</evidence>
<sequence length="309" mass="33267">MAEDFEHDLYTDPGDQSRAQSLQPASQEETIRDGTAPPRPDRQPSEALVMEARCDPCKARGQRSKCDRAWPSCSKCVREGTEAGCYQATEAQTLGLPHQDGAPRAVSAVPPPLPPAPPAPDSPLRRAASAAPVLQRQAHVPNIDRTDEGPRLIRIPVRGPRRSQSPPRAPPSMRASPRARTPPMILANHDTGLGAQLLRARAAQLKEDLANLEAQAKELEAQPTQPSLTALPPVLSHVAAPIYAGQGLEGRRAPSIVPGLKGGATFALVPDAIRKLYTGPNGCHTHVSLRYFTDEFREDAGHAKDDGRR</sequence>
<comment type="caution">
    <text evidence="3">The sequence shown here is derived from an EMBL/GenBank/DDBJ whole genome shotgun (WGS) entry which is preliminary data.</text>
</comment>
<dbReference type="InterPro" id="IPR001138">
    <property type="entry name" value="Zn2Cys6_DnaBD"/>
</dbReference>
<feature type="region of interest" description="Disordered" evidence="2">
    <location>
        <begin position="1"/>
        <end position="47"/>
    </location>
</feature>
<feature type="compositionally biased region" description="Low complexity" evidence="2">
    <location>
        <begin position="125"/>
        <end position="134"/>
    </location>
</feature>
<dbReference type="AlphaFoldDB" id="A0A8H3H824"/>
<dbReference type="GO" id="GO:0000981">
    <property type="term" value="F:DNA-binding transcription factor activity, RNA polymerase II-specific"/>
    <property type="evidence" value="ECO:0007669"/>
    <property type="project" value="InterPro"/>
</dbReference>
<accession>A0A8H3H824</accession>
<evidence type="ECO:0000313" key="4">
    <source>
        <dbReference type="Proteomes" id="UP000663888"/>
    </source>
</evidence>
<dbReference type="CDD" id="cd00067">
    <property type="entry name" value="GAL4"/>
    <property type="match status" value="1"/>
</dbReference>
<feature type="region of interest" description="Disordered" evidence="2">
    <location>
        <begin position="96"/>
        <end position="180"/>
    </location>
</feature>
<name>A0A8H3H824_9AGAM</name>
<keyword evidence="1" id="KW-0175">Coiled coil</keyword>
<gene>
    <name evidence="3" type="ORF">RDB_LOCUS158486</name>
</gene>
<dbReference type="EMBL" id="CAJMWX010001774">
    <property type="protein sequence ID" value="CAE6505112.1"/>
    <property type="molecule type" value="Genomic_DNA"/>
</dbReference>
<feature type="compositionally biased region" description="Polar residues" evidence="2">
    <location>
        <begin position="17"/>
        <end position="28"/>
    </location>
</feature>
<feature type="compositionally biased region" description="Pro residues" evidence="2">
    <location>
        <begin position="109"/>
        <end position="121"/>
    </location>
</feature>
<evidence type="ECO:0008006" key="5">
    <source>
        <dbReference type="Google" id="ProtNLM"/>
    </source>
</evidence>